<dbReference type="Proteomes" id="UP000628442">
    <property type="component" value="Unassembled WGS sequence"/>
</dbReference>
<organism evidence="2 5">
    <name type="scientific">Pseudoduganella albidiflava</name>
    <dbReference type="NCBI Taxonomy" id="321983"/>
    <lineage>
        <taxon>Bacteria</taxon>
        <taxon>Pseudomonadati</taxon>
        <taxon>Pseudomonadota</taxon>
        <taxon>Betaproteobacteria</taxon>
        <taxon>Burkholderiales</taxon>
        <taxon>Oxalobacteraceae</taxon>
        <taxon>Telluria group</taxon>
        <taxon>Pseudoduganella</taxon>
    </lineage>
</organism>
<reference evidence="3 4" key="2">
    <citation type="submission" date="2019-02" db="EMBL/GenBank/DDBJ databases">
        <title>Draft Genome Sequences of Six Type Strains of the Genus Massilia.</title>
        <authorList>
            <person name="Miess H."/>
            <person name="Frediansyhah A."/>
            <person name="Gross H."/>
        </authorList>
    </citation>
    <scope>NUCLEOTIDE SEQUENCE [LARGE SCALE GENOMIC DNA]</scope>
    <source>
        <strain evidence="3 4">DSM 17472</strain>
    </source>
</reference>
<reference evidence="2" key="3">
    <citation type="submission" date="2022-12" db="EMBL/GenBank/DDBJ databases">
        <authorList>
            <person name="Sun Q."/>
            <person name="Kim S."/>
        </authorList>
    </citation>
    <scope>NUCLEOTIDE SEQUENCE</scope>
    <source>
        <strain evidence="2">KCTC 12343</strain>
    </source>
</reference>
<name>A0A411X6C8_9BURK</name>
<evidence type="ECO:0000313" key="2">
    <source>
        <dbReference type="EMBL" id="GGY28590.1"/>
    </source>
</evidence>
<dbReference type="EMBL" id="CP036401">
    <property type="protein sequence ID" value="QBI04600.1"/>
    <property type="molecule type" value="Genomic_DNA"/>
</dbReference>
<protein>
    <submittedName>
        <fullName evidence="2">Uncharacterized protein</fullName>
    </submittedName>
</protein>
<reference evidence="2" key="1">
    <citation type="journal article" date="2014" name="Int. J. Syst. Evol. Microbiol.">
        <title>Complete genome sequence of Corynebacterium casei LMG S-19264T (=DSM 44701T), isolated from a smear-ripened cheese.</title>
        <authorList>
            <consortium name="US DOE Joint Genome Institute (JGI-PGF)"/>
            <person name="Walter F."/>
            <person name="Albersmeier A."/>
            <person name="Kalinowski J."/>
            <person name="Ruckert C."/>
        </authorList>
    </citation>
    <scope>NUCLEOTIDE SEQUENCE</scope>
    <source>
        <strain evidence="2">KCTC 12343</strain>
    </source>
</reference>
<proteinExistence type="predicted"/>
<accession>A0A411X6C8</accession>
<keyword evidence="1" id="KW-0472">Membrane</keyword>
<evidence type="ECO:0000313" key="5">
    <source>
        <dbReference type="Proteomes" id="UP000628442"/>
    </source>
</evidence>
<keyword evidence="1" id="KW-0812">Transmembrane</keyword>
<dbReference type="OrthoDB" id="8765516at2"/>
<evidence type="ECO:0000313" key="4">
    <source>
        <dbReference type="Proteomes" id="UP000292307"/>
    </source>
</evidence>
<dbReference type="EMBL" id="BMWV01000001">
    <property type="protein sequence ID" value="GGY28590.1"/>
    <property type="molecule type" value="Genomic_DNA"/>
</dbReference>
<evidence type="ECO:0000313" key="3">
    <source>
        <dbReference type="EMBL" id="QBI04600.1"/>
    </source>
</evidence>
<keyword evidence="1" id="KW-1133">Transmembrane helix</keyword>
<keyword evidence="4" id="KW-1185">Reference proteome</keyword>
<feature type="transmembrane region" description="Helical" evidence="1">
    <location>
        <begin position="745"/>
        <end position="768"/>
    </location>
</feature>
<gene>
    <name evidence="3" type="ORF">EYF70_30080</name>
    <name evidence="2" type="ORF">GCM10007387_08440</name>
</gene>
<evidence type="ECO:0000256" key="1">
    <source>
        <dbReference type="SAM" id="Phobius"/>
    </source>
</evidence>
<dbReference type="AlphaFoldDB" id="A0A411X6C8"/>
<dbReference type="Proteomes" id="UP000292307">
    <property type="component" value="Chromosome"/>
</dbReference>
<feature type="transmembrane region" description="Helical" evidence="1">
    <location>
        <begin position="705"/>
        <end position="725"/>
    </location>
</feature>
<sequence length="876" mass="94557">MKVLNIPQAHKVSEIWIAFSANLWNETLRGSNKADPAVMQKISLQSCGLNSFVPTAENLKAKVLECALTQLSIDKATDHDFPFTSLAGQVNDLAANLARAAAKHPKTAGKELAVVLNDPVGIATELNALRIRRNEIVKREIAKPENLHPLSSSHTILGLRKCLVDEQDLHSYEQVSPIRSLKDFEAAQWPEGTQWQPLTEADRAKLLERSKSDSTIGQLLLSPYKKVFERPDLGRVIYPDHDERAAAWTEKKVKENWSKYEDYYDEGARAAWVRKFEAKMKAEHYVPLEALEKDWNAARKGQQISTYFTRHFDRVCTPKSLQYPVDFLVDAKEHEYISLPMPFVDGPVMDDYVSELDLPVTDENAHTIRSMVGGKDLVVKIVHKQLTGSPGLEDGGMRDKTFDLVKGFSELTMSQPAMQSHGWIGHALALFSINQYAALSGAVLTIAARQATVTGATARMLEKLQNLALVQSALECAVQGAIKGQAPKIPVMITMKVSAENALKILKARPGQVLGTSKRRIKQFAKTNRTIPLVLITDTEAIKAANGKLDILARGSQGSSVKMGKAVDSTVDARPLSTVAMSEETFLRLYQAQAGRAANAANRLRSVIPDIAQSSHGAHAISVAKTLDARLALASMVIQTIGVVNGLATASKADSASAVEDAEYGVMDSVFGFMGGAFALWVVAAEIDIAKRLGTQAVGTSAKIGLLRVAGNLTGIAGGVINGIASTKKYRQQKGDGNKVPADLYLLSVLAFYGTAVTSFTLTAGAIASALEARVIGGAVVRTVATRIGVGTVFASAVSGVGLLLLGIGVVAQITAIVLTPSDFERWLARSYFGKGGGGLFSMQDRADKFKKGDWGSEKAALEEMIAQAEKKQNKN</sequence>
<feature type="transmembrane region" description="Helical" evidence="1">
    <location>
        <begin position="664"/>
        <end position="684"/>
    </location>
</feature>